<comment type="similarity">
    <text evidence="1">Belongs to the Gfa family.</text>
</comment>
<keyword evidence="3" id="KW-0862">Zinc</keyword>
<evidence type="ECO:0000313" key="8">
    <source>
        <dbReference type="Proteomes" id="UP000481861"/>
    </source>
</evidence>
<dbReference type="OrthoDB" id="2212170at2759"/>
<evidence type="ECO:0000256" key="2">
    <source>
        <dbReference type="ARBA" id="ARBA00022723"/>
    </source>
</evidence>
<evidence type="ECO:0000313" key="7">
    <source>
        <dbReference type="EMBL" id="KAF2876084.1"/>
    </source>
</evidence>
<evidence type="ECO:0000256" key="3">
    <source>
        <dbReference type="ARBA" id="ARBA00022833"/>
    </source>
</evidence>
<dbReference type="PANTHER" id="PTHR33337">
    <property type="entry name" value="GFA DOMAIN-CONTAINING PROTEIN"/>
    <property type="match status" value="1"/>
</dbReference>
<keyword evidence="4" id="KW-0456">Lyase</keyword>
<evidence type="ECO:0000256" key="1">
    <source>
        <dbReference type="ARBA" id="ARBA00005495"/>
    </source>
</evidence>
<feature type="region of interest" description="Disordered" evidence="5">
    <location>
        <begin position="167"/>
        <end position="255"/>
    </location>
</feature>
<dbReference type="Proteomes" id="UP000481861">
    <property type="component" value="Unassembled WGS sequence"/>
</dbReference>
<comment type="caution">
    <text evidence="7">The sequence shown here is derived from an EMBL/GenBank/DDBJ whole genome shotgun (WGS) entry which is preliminary data.</text>
</comment>
<dbReference type="Pfam" id="PF04828">
    <property type="entry name" value="GFA"/>
    <property type="match status" value="1"/>
</dbReference>
<dbReference type="InterPro" id="IPR006913">
    <property type="entry name" value="CENP-V/GFA"/>
</dbReference>
<accession>A0A7C8MSR0</accession>
<protein>
    <submittedName>
        <fullName evidence="7">Mss4-like protein</fullName>
    </submittedName>
</protein>
<feature type="compositionally biased region" description="Polar residues" evidence="5">
    <location>
        <begin position="170"/>
        <end position="183"/>
    </location>
</feature>
<evidence type="ECO:0000256" key="5">
    <source>
        <dbReference type="SAM" id="MobiDB-lite"/>
    </source>
</evidence>
<dbReference type="PANTHER" id="PTHR33337:SF33">
    <property type="entry name" value="CENP-V_GFA DOMAIN-CONTAINING PROTEIN"/>
    <property type="match status" value="1"/>
</dbReference>
<gene>
    <name evidence="7" type="ORF">BDV95DRAFT_559972</name>
</gene>
<dbReference type="AlphaFoldDB" id="A0A7C8MSR0"/>
<dbReference type="SUPFAM" id="SSF51316">
    <property type="entry name" value="Mss4-like"/>
    <property type="match status" value="1"/>
</dbReference>
<evidence type="ECO:0000259" key="6">
    <source>
        <dbReference type="PROSITE" id="PS51891"/>
    </source>
</evidence>
<dbReference type="PROSITE" id="PS51891">
    <property type="entry name" value="CENP_V_GFA"/>
    <property type="match status" value="1"/>
</dbReference>
<evidence type="ECO:0000256" key="4">
    <source>
        <dbReference type="ARBA" id="ARBA00023239"/>
    </source>
</evidence>
<feature type="compositionally biased region" description="Basic and acidic residues" evidence="5">
    <location>
        <begin position="215"/>
        <end position="245"/>
    </location>
</feature>
<organism evidence="7 8">
    <name type="scientific">Massariosphaeria phaeospora</name>
    <dbReference type="NCBI Taxonomy" id="100035"/>
    <lineage>
        <taxon>Eukaryota</taxon>
        <taxon>Fungi</taxon>
        <taxon>Dikarya</taxon>
        <taxon>Ascomycota</taxon>
        <taxon>Pezizomycotina</taxon>
        <taxon>Dothideomycetes</taxon>
        <taxon>Pleosporomycetidae</taxon>
        <taxon>Pleosporales</taxon>
        <taxon>Pleosporales incertae sedis</taxon>
        <taxon>Massariosphaeria</taxon>
    </lineage>
</organism>
<proteinExistence type="inferred from homology"/>
<feature type="domain" description="CENP-V/GFA" evidence="6">
    <location>
        <begin position="10"/>
        <end position="122"/>
    </location>
</feature>
<dbReference type="GO" id="GO:0016846">
    <property type="term" value="F:carbon-sulfur lyase activity"/>
    <property type="evidence" value="ECO:0007669"/>
    <property type="project" value="InterPro"/>
</dbReference>
<dbReference type="InterPro" id="IPR011057">
    <property type="entry name" value="Mss4-like_sf"/>
</dbReference>
<dbReference type="EMBL" id="JAADJZ010000003">
    <property type="protein sequence ID" value="KAF2876084.1"/>
    <property type="molecule type" value="Genomic_DNA"/>
</dbReference>
<sequence length="255" mass="28331">MSTAKPFPSLKGGCFCGLVRYRLHSAPLFCHACYCLDCQKLTGSAFSLFASIEFDRVTSIGAVPPKVVATSRKSGSVRQEFTCAECGTVMWTTGDWSPATADIRVGTLEMARLMEPDMHCYIENKFDWVVLPADARTCKGQYDFKTTWPKDSVKRLDECMDRIEKMGKDSTATNGDATKQTATEGDADGEVDGALDKTPTAQSPEEKEELDDEEFERRFNETERVLQERLEKLTLKLNEQDKETSDQSSSAAPDG</sequence>
<dbReference type="Gene3D" id="3.90.1590.10">
    <property type="entry name" value="glutathione-dependent formaldehyde- activating enzyme (gfa)"/>
    <property type="match status" value="1"/>
</dbReference>
<dbReference type="GO" id="GO:0046872">
    <property type="term" value="F:metal ion binding"/>
    <property type="evidence" value="ECO:0007669"/>
    <property type="project" value="UniProtKB-KW"/>
</dbReference>
<name>A0A7C8MSR0_9PLEO</name>
<keyword evidence="2" id="KW-0479">Metal-binding</keyword>
<reference evidence="7 8" key="1">
    <citation type="submission" date="2020-01" db="EMBL/GenBank/DDBJ databases">
        <authorList>
            <consortium name="DOE Joint Genome Institute"/>
            <person name="Haridas S."/>
            <person name="Albert R."/>
            <person name="Binder M."/>
            <person name="Bloem J."/>
            <person name="Labutti K."/>
            <person name="Salamov A."/>
            <person name="Andreopoulos B."/>
            <person name="Baker S.E."/>
            <person name="Barry K."/>
            <person name="Bills G."/>
            <person name="Bluhm B.H."/>
            <person name="Cannon C."/>
            <person name="Castanera R."/>
            <person name="Culley D.E."/>
            <person name="Daum C."/>
            <person name="Ezra D."/>
            <person name="Gonzalez J.B."/>
            <person name="Henrissat B."/>
            <person name="Kuo A."/>
            <person name="Liang C."/>
            <person name="Lipzen A."/>
            <person name="Lutzoni F."/>
            <person name="Magnuson J."/>
            <person name="Mondo S."/>
            <person name="Nolan M."/>
            <person name="Ohm R."/>
            <person name="Pangilinan J."/>
            <person name="Park H.-J.H."/>
            <person name="Ramirez L."/>
            <person name="Alfaro M."/>
            <person name="Sun H."/>
            <person name="Tritt A."/>
            <person name="Yoshinaga Y."/>
            <person name="Zwiers L.-H.L."/>
            <person name="Turgeon B.G."/>
            <person name="Goodwin S.B."/>
            <person name="Spatafora J.W."/>
            <person name="Crous P.W."/>
            <person name="Grigoriev I.V."/>
        </authorList>
    </citation>
    <scope>NUCLEOTIDE SEQUENCE [LARGE SCALE GENOMIC DNA]</scope>
    <source>
        <strain evidence="7 8">CBS 611.86</strain>
    </source>
</reference>
<feature type="compositionally biased region" description="Polar residues" evidence="5">
    <location>
        <begin position="246"/>
        <end position="255"/>
    </location>
</feature>
<keyword evidence="8" id="KW-1185">Reference proteome</keyword>